<organism evidence="7 8">
    <name type="scientific">Marinobacterium aestuariivivens</name>
    <dbReference type="NCBI Taxonomy" id="1698799"/>
    <lineage>
        <taxon>Bacteria</taxon>
        <taxon>Pseudomonadati</taxon>
        <taxon>Pseudomonadota</taxon>
        <taxon>Gammaproteobacteria</taxon>
        <taxon>Oceanospirillales</taxon>
        <taxon>Oceanospirillaceae</taxon>
        <taxon>Marinobacterium</taxon>
    </lineage>
</organism>
<reference evidence="8" key="1">
    <citation type="journal article" date="2019" name="Int. J. Syst. Evol. Microbiol.">
        <title>The Global Catalogue of Microorganisms (GCM) 10K type strain sequencing project: providing services to taxonomists for standard genome sequencing and annotation.</title>
        <authorList>
            <consortium name="The Broad Institute Genomics Platform"/>
            <consortium name="The Broad Institute Genome Sequencing Center for Infectious Disease"/>
            <person name="Wu L."/>
            <person name="Ma J."/>
        </authorList>
    </citation>
    <scope>NUCLEOTIDE SEQUENCE [LARGE SCALE GENOMIC DNA]</scope>
    <source>
        <strain evidence="8">NBRC 111756</strain>
    </source>
</reference>
<feature type="domain" description="Tyr recombinase" evidence="6">
    <location>
        <begin position="232"/>
        <end position="412"/>
    </location>
</feature>
<keyword evidence="5" id="KW-0175">Coiled coil</keyword>
<dbReference type="Gene3D" id="3.30.160.390">
    <property type="entry name" value="Integrase, DNA-binding domain"/>
    <property type="match status" value="1"/>
</dbReference>
<dbReference type="PANTHER" id="PTHR30629:SF2">
    <property type="entry name" value="PROPHAGE INTEGRASE INTS-RELATED"/>
    <property type="match status" value="1"/>
</dbReference>
<dbReference type="InterPro" id="IPR038488">
    <property type="entry name" value="Integrase_DNA-bd_sf"/>
</dbReference>
<dbReference type="CDD" id="cd00801">
    <property type="entry name" value="INT_P4_C"/>
    <property type="match status" value="1"/>
</dbReference>
<dbReference type="InterPro" id="IPR025166">
    <property type="entry name" value="Integrase_DNA_bind_dom"/>
</dbReference>
<dbReference type="InterPro" id="IPR011010">
    <property type="entry name" value="DNA_brk_join_enz"/>
</dbReference>
<dbReference type="InterPro" id="IPR050808">
    <property type="entry name" value="Phage_Integrase"/>
</dbReference>
<dbReference type="RefSeq" id="WP_379909008.1">
    <property type="nucleotide sequence ID" value="NZ_JBHSWE010000001.1"/>
</dbReference>
<feature type="coiled-coil region" evidence="5">
    <location>
        <begin position="82"/>
        <end position="116"/>
    </location>
</feature>
<dbReference type="PROSITE" id="PS51898">
    <property type="entry name" value="TYR_RECOMBINASE"/>
    <property type="match status" value="1"/>
</dbReference>
<proteinExistence type="inferred from homology"/>
<evidence type="ECO:0000313" key="8">
    <source>
        <dbReference type="Proteomes" id="UP001596422"/>
    </source>
</evidence>
<keyword evidence="4" id="KW-0233">DNA recombination</keyword>
<dbReference type="PANTHER" id="PTHR30629">
    <property type="entry name" value="PROPHAGE INTEGRASE"/>
    <property type="match status" value="1"/>
</dbReference>
<dbReference type="Pfam" id="PF13356">
    <property type="entry name" value="Arm-DNA-bind_3"/>
    <property type="match status" value="1"/>
</dbReference>
<evidence type="ECO:0000256" key="4">
    <source>
        <dbReference type="ARBA" id="ARBA00023172"/>
    </source>
</evidence>
<keyword evidence="2" id="KW-0229">DNA integration</keyword>
<dbReference type="EMBL" id="JBHSWE010000001">
    <property type="protein sequence ID" value="MFC6670504.1"/>
    <property type="molecule type" value="Genomic_DNA"/>
</dbReference>
<evidence type="ECO:0000313" key="7">
    <source>
        <dbReference type="EMBL" id="MFC6670504.1"/>
    </source>
</evidence>
<protein>
    <submittedName>
        <fullName evidence="7">Tyrosine-type recombinase/integrase</fullName>
    </submittedName>
</protein>
<evidence type="ECO:0000256" key="2">
    <source>
        <dbReference type="ARBA" id="ARBA00022908"/>
    </source>
</evidence>
<dbReference type="InterPro" id="IPR010998">
    <property type="entry name" value="Integrase_recombinase_N"/>
</dbReference>
<keyword evidence="3" id="KW-0238">DNA-binding</keyword>
<dbReference type="InterPro" id="IPR002104">
    <property type="entry name" value="Integrase_catalytic"/>
</dbReference>
<keyword evidence="8" id="KW-1185">Reference proteome</keyword>
<gene>
    <name evidence="7" type="ORF">ACFQDL_10705</name>
</gene>
<comment type="similarity">
    <text evidence="1">Belongs to the 'phage' integrase family.</text>
</comment>
<evidence type="ECO:0000259" key="6">
    <source>
        <dbReference type="PROSITE" id="PS51898"/>
    </source>
</evidence>
<accession>A0ABW1ZZD2</accession>
<dbReference type="InterPro" id="IPR013762">
    <property type="entry name" value="Integrase-like_cat_sf"/>
</dbReference>
<evidence type="ECO:0000256" key="1">
    <source>
        <dbReference type="ARBA" id="ARBA00008857"/>
    </source>
</evidence>
<dbReference type="SUPFAM" id="SSF56349">
    <property type="entry name" value="DNA breaking-rejoining enzymes"/>
    <property type="match status" value="1"/>
</dbReference>
<dbReference type="Gene3D" id="1.10.443.10">
    <property type="entry name" value="Intergrase catalytic core"/>
    <property type="match status" value="1"/>
</dbReference>
<evidence type="ECO:0000256" key="3">
    <source>
        <dbReference type="ARBA" id="ARBA00023125"/>
    </source>
</evidence>
<sequence length="437" mass="49240">MGRLTDTQIRGMTDGDRRSESVELGGSLVIWCKKSTGAKEFYYRKRQKGEKETNVKLGTYPQLPLAAARKKAGELAVKASEVSDLKFRLEQERAEREAAEEAAKRAKERADSLGTLADLCKVYVDKMQSEGRSSWKKVDDALHRYVLDPYPELAMRKANQITSDSIADILAAMIAKGITTHVNRTRGDLHAAFNVGLKYDYNPTLRSKVGLCFEIHHNPVARVPAQKRWERALSRNLSAEELSTVWHAAPEHMSSVYSSLFRLMVCTGFHPAELLRLTVKDVDLKECAIYMIETKTGAPNLIPLNQYAIAELLPLVGGRLGEEALFPSLRRDPKSDIYARVSVVANQVSRLRSGVDVEHFTARDIRRTVKTLMGKAGISKEIRDHLQNHAVSDVSGKHYDRYDYWREKRAAMQKWERWLTAHVLSPDSNSGNVVSFA</sequence>
<dbReference type="Proteomes" id="UP001596422">
    <property type="component" value="Unassembled WGS sequence"/>
</dbReference>
<dbReference type="Pfam" id="PF00589">
    <property type="entry name" value="Phage_integrase"/>
    <property type="match status" value="1"/>
</dbReference>
<comment type="caution">
    <text evidence="7">The sequence shown here is derived from an EMBL/GenBank/DDBJ whole genome shotgun (WGS) entry which is preliminary data.</text>
</comment>
<evidence type="ECO:0000256" key="5">
    <source>
        <dbReference type="SAM" id="Coils"/>
    </source>
</evidence>
<name>A0ABW1ZZD2_9GAMM</name>
<dbReference type="Gene3D" id="1.10.150.130">
    <property type="match status" value="1"/>
</dbReference>